<dbReference type="EC" id="3.4.16.-" evidence="14"/>
<dbReference type="InterPro" id="IPR001563">
    <property type="entry name" value="Peptidase_S10"/>
</dbReference>
<feature type="chain" id="PRO_5005140102" description="Carboxypeptidase" evidence="14">
    <location>
        <begin position="20"/>
        <end position="634"/>
    </location>
</feature>
<dbReference type="GO" id="GO:0000324">
    <property type="term" value="C:fungal-type vacuole"/>
    <property type="evidence" value="ECO:0007669"/>
    <property type="project" value="TreeGrafter"/>
</dbReference>
<proteinExistence type="inferred from homology"/>
<keyword evidence="16" id="KW-1185">Reference proteome</keyword>
<keyword evidence="8 14" id="KW-0732">Signal</keyword>
<dbReference type="AlphaFoldDB" id="M2N2Z4"/>
<dbReference type="HOGENOM" id="CLU_008523_10_3_1"/>
<keyword evidence="5" id="KW-0472">Membrane</keyword>
<evidence type="ECO:0000256" key="4">
    <source>
        <dbReference type="ARBA" id="ARBA00022475"/>
    </source>
</evidence>
<keyword evidence="7 14" id="KW-0645">Protease</keyword>
<evidence type="ECO:0000256" key="11">
    <source>
        <dbReference type="ARBA" id="ARBA00023180"/>
    </source>
</evidence>
<keyword evidence="10" id="KW-0843">Virulence</keyword>
<evidence type="ECO:0000256" key="14">
    <source>
        <dbReference type="RuleBase" id="RU361156"/>
    </source>
</evidence>
<evidence type="ECO:0000256" key="6">
    <source>
        <dbReference type="ARBA" id="ARBA00022645"/>
    </source>
</evidence>
<feature type="signal peptide" evidence="14">
    <location>
        <begin position="1"/>
        <end position="19"/>
    </location>
</feature>
<evidence type="ECO:0000313" key="15">
    <source>
        <dbReference type="EMBL" id="EMC93035.1"/>
    </source>
</evidence>
<dbReference type="PROSITE" id="PS00131">
    <property type="entry name" value="CARBOXYPEPT_SER_SER"/>
    <property type="match status" value="1"/>
</dbReference>
<dbReference type="Pfam" id="PF00450">
    <property type="entry name" value="Peptidase_S10"/>
    <property type="match status" value="1"/>
</dbReference>
<dbReference type="RefSeq" id="XP_007680256.1">
    <property type="nucleotide sequence ID" value="XM_007682066.1"/>
</dbReference>
<dbReference type="PANTHER" id="PTHR11802">
    <property type="entry name" value="SERINE PROTEASE FAMILY S10 SERINE CARBOXYPEPTIDASE"/>
    <property type="match status" value="1"/>
</dbReference>
<evidence type="ECO:0000256" key="12">
    <source>
        <dbReference type="ARBA" id="ARBA00023288"/>
    </source>
</evidence>
<dbReference type="PRINTS" id="PR00724">
    <property type="entry name" value="CRBOXYPTASEC"/>
</dbReference>
<dbReference type="MEROPS" id="S10.016"/>
<dbReference type="eggNOG" id="KOG1282">
    <property type="taxonomic scope" value="Eukaryota"/>
</dbReference>
<dbReference type="GeneID" id="19110536"/>
<sequence length="634" mass="71092">MVPKLYLTNLLTLFSVAAAGFPPKPEGITTLKSKFHDGIIISYKEPGICETTPGVRSFAGYIHLPPNALNESHEHNLYPINTFFWFFEARKDPSHAPLTIWLNGGPGGSSLMGALVENGPCFVGNDSNSTYLNPWSWNNEVNMLYIDQPNQVGFSYDTLTNVTAHLTRERFEGWKYEPTSFLDDVPEGNLTFMTGTTGSMNTTYTANSTHHAAVAIWHFAQTWFTEFPYYKPADEQISLFTESYGGHYGPAFVSYFMHQNALIENGTLTGPGVHYLRMNTLGIVNGCIDMIEQVWSHATFAVNNTYGIKVFTDAEYYRSMYELTREDGIVDRIKACRRKQRELDRHGYGDIDEVDKYCLAAMGAGQNATSDIYISRRKAGWFDITHPAADPFPPLYNMGFLNQHWVQKALGVPVNFTFASSAVYQAFAMTGDHAKRGFVDDIAYILDHGVKVALLYGDRDYACNWVQGEATSLKIPWASQKEFATAGYTPLVISPVHSGGLTRQYGNLSFTRVYQAGHLVPSYQPETAYTIFMRALTGKDIATGTVDIQAVAARGEQHATAGLDNTWWMRSDLLPTTPRECYIWDTEKCSEEEQDWLFEGSAIVKDWIVVGRKNVDKPSHSLNDNAEQLLVADW</sequence>
<comment type="catalytic activity">
    <reaction evidence="1">
        <text>Preferential release of a C-terminal arginine or lysine residue.</text>
        <dbReference type="EC" id="3.4.16.6"/>
    </reaction>
</comment>
<evidence type="ECO:0000256" key="7">
    <source>
        <dbReference type="ARBA" id="ARBA00022670"/>
    </source>
</evidence>
<evidence type="ECO:0000256" key="3">
    <source>
        <dbReference type="ARBA" id="ARBA00009431"/>
    </source>
</evidence>
<name>M2N2Z4_BAUPA</name>
<dbReference type="GO" id="GO:0006508">
    <property type="term" value="P:proteolysis"/>
    <property type="evidence" value="ECO:0007669"/>
    <property type="project" value="UniProtKB-KW"/>
</dbReference>
<dbReference type="InterPro" id="IPR029058">
    <property type="entry name" value="AB_hydrolase_fold"/>
</dbReference>
<dbReference type="GO" id="GO:0005886">
    <property type="term" value="C:plasma membrane"/>
    <property type="evidence" value="ECO:0007669"/>
    <property type="project" value="UniProtKB-SubCell"/>
</dbReference>
<dbReference type="InterPro" id="IPR018202">
    <property type="entry name" value="Ser_caboxypep_ser_AS"/>
</dbReference>
<evidence type="ECO:0000256" key="2">
    <source>
        <dbReference type="ARBA" id="ARBA00004609"/>
    </source>
</evidence>
<dbReference type="PROSITE" id="PS00560">
    <property type="entry name" value="CARBOXYPEPT_SER_HIS"/>
    <property type="match status" value="1"/>
</dbReference>
<comment type="similarity">
    <text evidence="3 14">Belongs to the peptidase S10 family.</text>
</comment>
<keyword evidence="9 14" id="KW-0378">Hydrolase</keyword>
<evidence type="ECO:0000256" key="9">
    <source>
        <dbReference type="ARBA" id="ARBA00022801"/>
    </source>
</evidence>
<keyword evidence="12" id="KW-0449">Lipoprotein</keyword>
<accession>M2N2Z4</accession>
<dbReference type="GO" id="GO:0004185">
    <property type="term" value="F:serine-type carboxypeptidase activity"/>
    <property type="evidence" value="ECO:0007669"/>
    <property type="project" value="UniProtKB-UniRule"/>
</dbReference>
<evidence type="ECO:0000256" key="5">
    <source>
        <dbReference type="ARBA" id="ARBA00022622"/>
    </source>
</evidence>
<comment type="subcellular location">
    <subcellularLocation>
        <location evidence="2">Cell membrane</location>
        <topology evidence="2">Lipid-anchor</topology>
        <topology evidence="2">GPI-anchor</topology>
    </subcellularLocation>
</comment>
<reference evidence="15 16" key="1">
    <citation type="journal article" date="2012" name="PLoS Pathog.">
        <title>Diverse lifestyles and strategies of plant pathogenesis encoded in the genomes of eighteen Dothideomycetes fungi.</title>
        <authorList>
            <person name="Ohm R.A."/>
            <person name="Feau N."/>
            <person name="Henrissat B."/>
            <person name="Schoch C.L."/>
            <person name="Horwitz B.A."/>
            <person name="Barry K.W."/>
            <person name="Condon B.J."/>
            <person name="Copeland A.C."/>
            <person name="Dhillon B."/>
            <person name="Glaser F."/>
            <person name="Hesse C.N."/>
            <person name="Kosti I."/>
            <person name="LaButti K."/>
            <person name="Lindquist E.A."/>
            <person name="Lucas S."/>
            <person name="Salamov A.A."/>
            <person name="Bradshaw R.E."/>
            <person name="Ciuffetti L."/>
            <person name="Hamelin R.C."/>
            <person name="Kema G.H.J."/>
            <person name="Lawrence C."/>
            <person name="Scott J.A."/>
            <person name="Spatafora J.W."/>
            <person name="Turgeon B.G."/>
            <person name="de Wit P.J.G.M."/>
            <person name="Zhong S."/>
            <person name="Goodwin S.B."/>
            <person name="Grigoriev I.V."/>
        </authorList>
    </citation>
    <scope>NUCLEOTIDE SEQUENCE [LARGE SCALE GENOMIC DNA]</scope>
    <source>
        <strain evidence="15 16">UAMH 10762</strain>
    </source>
</reference>
<dbReference type="Proteomes" id="UP000011761">
    <property type="component" value="Unassembled WGS sequence"/>
</dbReference>
<evidence type="ECO:0000313" key="16">
    <source>
        <dbReference type="Proteomes" id="UP000011761"/>
    </source>
</evidence>
<keyword evidence="4" id="KW-1003">Cell membrane</keyword>
<dbReference type="KEGG" id="bcom:BAUCODRAFT_271525"/>
<dbReference type="OrthoDB" id="443318at2759"/>
<comment type="function">
    <text evidence="13">Extracellular serine carboxypeptidase that contributes to pathogenicity.</text>
</comment>
<evidence type="ECO:0000256" key="10">
    <source>
        <dbReference type="ARBA" id="ARBA00023026"/>
    </source>
</evidence>
<dbReference type="EMBL" id="KB445561">
    <property type="protein sequence ID" value="EMC93035.1"/>
    <property type="molecule type" value="Genomic_DNA"/>
</dbReference>
<gene>
    <name evidence="15" type="ORF">BAUCODRAFT_271525</name>
</gene>
<organism evidence="15 16">
    <name type="scientific">Baudoinia panamericana (strain UAMH 10762)</name>
    <name type="common">Angels' share fungus</name>
    <name type="synonym">Baudoinia compniacensis (strain UAMH 10762)</name>
    <dbReference type="NCBI Taxonomy" id="717646"/>
    <lineage>
        <taxon>Eukaryota</taxon>
        <taxon>Fungi</taxon>
        <taxon>Dikarya</taxon>
        <taxon>Ascomycota</taxon>
        <taxon>Pezizomycotina</taxon>
        <taxon>Dothideomycetes</taxon>
        <taxon>Dothideomycetidae</taxon>
        <taxon>Mycosphaerellales</taxon>
        <taxon>Teratosphaeriaceae</taxon>
        <taxon>Baudoinia</taxon>
    </lineage>
</organism>
<evidence type="ECO:0000256" key="8">
    <source>
        <dbReference type="ARBA" id="ARBA00022729"/>
    </source>
</evidence>
<keyword evidence="6 14" id="KW-0121">Carboxypeptidase</keyword>
<dbReference type="SUPFAM" id="SSF53474">
    <property type="entry name" value="alpha/beta-Hydrolases"/>
    <property type="match status" value="1"/>
</dbReference>
<evidence type="ECO:0000256" key="13">
    <source>
        <dbReference type="ARBA" id="ARBA00037356"/>
    </source>
</evidence>
<dbReference type="OMA" id="QTWFFEF"/>
<dbReference type="InterPro" id="IPR033124">
    <property type="entry name" value="Ser_caboxypep_his_AS"/>
</dbReference>
<protein>
    <recommendedName>
        <fullName evidence="14">Carboxypeptidase</fullName>
        <ecNumber evidence="14">3.4.16.-</ecNumber>
    </recommendedName>
</protein>
<dbReference type="GO" id="GO:0098552">
    <property type="term" value="C:side of membrane"/>
    <property type="evidence" value="ECO:0007669"/>
    <property type="project" value="UniProtKB-KW"/>
</dbReference>
<keyword evidence="5" id="KW-0336">GPI-anchor</keyword>
<keyword evidence="11" id="KW-0325">Glycoprotein</keyword>
<dbReference type="Gene3D" id="3.40.50.1820">
    <property type="entry name" value="alpha/beta hydrolase"/>
    <property type="match status" value="1"/>
</dbReference>
<dbReference type="PANTHER" id="PTHR11802:SF189">
    <property type="entry name" value="CARBOXYPEPTIDASE"/>
    <property type="match status" value="1"/>
</dbReference>
<evidence type="ECO:0000256" key="1">
    <source>
        <dbReference type="ARBA" id="ARBA00001003"/>
    </source>
</evidence>